<dbReference type="Proteomes" id="UP000198781">
    <property type="component" value="Unassembled WGS sequence"/>
</dbReference>
<dbReference type="PIRSF" id="PIRSF009151">
    <property type="entry name" value="DUF779"/>
    <property type="match status" value="1"/>
</dbReference>
<evidence type="ECO:0008006" key="3">
    <source>
        <dbReference type="Google" id="ProtNLM"/>
    </source>
</evidence>
<dbReference type="STRING" id="187868.SAMN05192589_112134"/>
<evidence type="ECO:0000313" key="1">
    <source>
        <dbReference type="EMBL" id="SDE12521.1"/>
    </source>
</evidence>
<dbReference type="AlphaFoldDB" id="A0A1G7ACH6"/>
<reference evidence="1 2" key="1">
    <citation type="submission" date="2016-10" db="EMBL/GenBank/DDBJ databases">
        <authorList>
            <person name="de Groot N.N."/>
        </authorList>
    </citation>
    <scope>NUCLEOTIDE SEQUENCE [LARGE SCALE GENOMIC DNA]</scope>
    <source>
        <strain evidence="1 2">DSM 16619</strain>
    </source>
</reference>
<keyword evidence="2" id="KW-1185">Reference proteome</keyword>
<protein>
    <recommendedName>
        <fullName evidence="3">DUF779 domain-containing protein</fullName>
    </recommendedName>
</protein>
<name>A0A1G7ACH6_9BURK</name>
<dbReference type="EMBL" id="FMZC01000012">
    <property type="protein sequence ID" value="SDE12521.1"/>
    <property type="molecule type" value="Genomic_DNA"/>
</dbReference>
<organism evidence="1 2">
    <name type="scientific">Paracidovorax valerianellae</name>
    <dbReference type="NCBI Taxonomy" id="187868"/>
    <lineage>
        <taxon>Bacteria</taxon>
        <taxon>Pseudomonadati</taxon>
        <taxon>Pseudomonadota</taxon>
        <taxon>Betaproteobacteria</taxon>
        <taxon>Burkholderiales</taxon>
        <taxon>Comamonadaceae</taxon>
        <taxon>Paracidovorax</taxon>
    </lineage>
</organism>
<sequence>MATPSAEPTDPAVPAAPAMATDAAAASRVSATPAAVELIERLAAQHGPLMFHQSGGCCDGSAPMCFALGEFMVGDSDVLLGEIAGTPFYMSRSQFAYWEHTHLIIDAVRGNGGMFSLERPTGLRFLTRSRLYSDAEWEVVSALGPPR</sequence>
<dbReference type="InterPro" id="IPR008497">
    <property type="entry name" value="DUF779"/>
</dbReference>
<evidence type="ECO:0000313" key="2">
    <source>
        <dbReference type="Proteomes" id="UP000198781"/>
    </source>
</evidence>
<proteinExistence type="predicted"/>
<accession>A0A1G7ACH6</accession>
<dbReference type="Pfam" id="PF05610">
    <property type="entry name" value="DUF779"/>
    <property type="match status" value="1"/>
</dbReference>
<gene>
    <name evidence="1" type="ORF">SAMN05192589_112134</name>
</gene>